<name>A0A4Y2FP25_ARAVE</name>
<proteinExistence type="predicted"/>
<dbReference type="InterPro" id="IPR000477">
    <property type="entry name" value="RT_dom"/>
</dbReference>
<gene>
    <name evidence="2" type="ORF">AVEN_234981_1</name>
</gene>
<organism evidence="2 3">
    <name type="scientific">Araneus ventricosus</name>
    <name type="common">Orbweaver spider</name>
    <name type="synonym">Epeira ventricosa</name>
    <dbReference type="NCBI Taxonomy" id="182803"/>
    <lineage>
        <taxon>Eukaryota</taxon>
        <taxon>Metazoa</taxon>
        <taxon>Ecdysozoa</taxon>
        <taxon>Arthropoda</taxon>
        <taxon>Chelicerata</taxon>
        <taxon>Arachnida</taxon>
        <taxon>Araneae</taxon>
        <taxon>Araneomorphae</taxon>
        <taxon>Entelegynae</taxon>
        <taxon>Araneoidea</taxon>
        <taxon>Araneidae</taxon>
        <taxon>Araneus</taxon>
    </lineage>
</organism>
<evidence type="ECO:0000313" key="2">
    <source>
        <dbReference type="EMBL" id="GBM42258.1"/>
    </source>
</evidence>
<accession>A0A4Y2FP25</accession>
<dbReference type="PANTHER" id="PTHR36688">
    <property type="entry name" value="ENDO/EXONUCLEASE/PHOSPHATASE DOMAIN-CONTAINING PROTEIN"/>
    <property type="match status" value="1"/>
</dbReference>
<dbReference type="EMBL" id="BGPR01000991">
    <property type="protein sequence ID" value="GBM42258.1"/>
    <property type="molecule type" value="Genomic_DNA"/>
</dbReference>
<protein>
    <recommendedName>
        <fullName evidence="1">Reverse transcriptase domain-containing protein</fullName>
    </recommendedName>
</protein>
<evidence type="ECO:0000259" key="1">
    <source>
        <dbReference type="PROSITE" id="PS50878"/>
    </source>
</evidence>
<sequence>MDAKFMVPHALVFCGVWIRSITLCYGFAQELSGHHRYTACTQLSDYFIQEEGVPQGSVLRVTLFALKINDILKQLPPSVKGFLYVDDLYITCTGDNINFIERQLQLAVNKIQQWSTFNGFTFPTAKNHVYTFVASVVSIQNHTFCCEVINVVNEVNFLGFTFDKKLSFRPYVMKLRKKLDKYRNILEVLSNTSWGASRTSLLRVDREAILPKMDYRCVIYGSARQSVLKILDPIHHSAT</sequence>
<dbReference type="GO" id="GO:0071897">
    <property type="term" value="P:DNA biosynthetic process"/>
    <property type="evidence" value="ECO:0007669"/>
    <property type="project" value="UniProtKB-ARBA"/>
</dbReference>
<dbReference type="Proteomes" id="UP000499080">
    <property type="component" value="Unassembled WGS sequence"/>
</dbReference>
<feature type="domain" description="Reverse transcriptase" evidence="1">
    <location>
        <begin position="1"/>
        <end position="162"/>
    </location>
</feature>
<dbReference type="AlphaFoldDB" id="A0A4Y2FP25"/>
<keyword evidence="3" id="KW-1185">Reference proteome</keyword>
<dbReference type="PANTHER" id="PTHR36688:SF1">
    <property type="entry name" value="ENDONUCLEASE_EXONUCLEASE_PHOSPHATASE DOMAIN-CONTAINING PROTEIN"/>
    <property type="match status" value="1"/>
</dbReference>
<dbReference type="SUPFAM" id="SSF56672">
    <property type="entry name" value="DNA/RNA polymerases"/>
    <property type="match status" value="1"/>
</dbReference>
<dbReference type="InterPro" id="IPR043502">
    <property type="entry name" value="DNA/RNA_pol_sf"/>
</dbReference>
<dbReference type="PROSITE" id="PS50878">
    <property type="entry name" value="RT_POL"/>
    <property type="match status" value="1"/>
</dbReference>
<dbReference type="InterPro" id="IPR052560">
    <property type="entry name" value="RdDP_mobile_element"/>
</dbReference>
<reference evidence="2 3" key="1">
    <citation type="journal article" date="2019" name="Sci. Rep.">
        <title>Orb-weaving spider Araneus ventricosus genome elucidates the spidroin gene catalogue.</title>
        <authorList>
            <person name="Kono N."/>
            <person name="Nakamura H."/>
            <person name="Ohtoshi R."/>
            <person name="Moran D.A.P."/>
            <person name="Shinohara A."/>
            <person name="Yoshida Y."/>
            <person name="Fujiwara M."/>
            <person name="Mori M."/>
            <person name="Tomita M."/>
            <person name="Arakawa K."/>
        </authorList>
    </citation>
    <scope>NUCLEOTIDE SEQUENCE [LARGE SCALE GENOMIC DNA]</scope>
</reference>
<evidence type="ECO:0000313" key="3">
    <source>
        <dbReference type="Proteomes" id="UP000499080"/>
    </source>
</evidence>
<dbReference type="Pfam" id="PF00078">
    <property type="entry name" value="RVT_1"/>
    <property type="match status" value="1"/>
</dbReference>
<comment type="caution">
    <text evidence="2">The sequence shown here is derived from an EMBL/GenBank/DDBJ whole genome shotgun (WGS) entry which is preliminary data.</text>
</comment>